<dbReference type="InterPro" id="IPR010982">
    <property type="entry name" value="Lambda_DNA-bd_dom_sf"/>
</dbReference>
<keyword evidence="2 6" id="KW-0238">DNA-binding</keyword>
<dbReference type="PROSITE" id="PS50932">
    <property type="entry name" value="HTH_LACI_2"/>
    <property type="match status" value="1"/>
</dbReference>
<dbReference type="PROSITE" id="PS00356">
    <property type="entry name" value="HTH_LACI_1"/>
    <property type="match status" value="1"/>
</dbReference>
<feature type="compositionally biased region" description="Basic and acidic residues" evidence="4">
    <location>
        <begin position="257"/>
        <end position="270"/>
    </location>
</feature>
<evidence type="ECO:0000256" key="2">
    <source>
        <dbReference type="ARBA" id="ARBA00023125"/>
    </source>
</evidence>
<feature type="compositionally biased region" description="Basic and acidic residues" evidence="4">
    <location>
        <begin position="305"/>
        <end position="314"/>
    </location>
</feature>
<dbReference type="EMBL" id="JACHKA010000001">
    <property type="protein sequence ID" value="MBB5984818.1"/>
    <property type="molecule type" value="Genomic_DNA"/>
</dbReference>
<evidence type="ECO:0000259" key="5">
    <source>
        <dbReference type="PROSITE" id="PS50932"/>
    </source>
</evidence>
<reference evidence="6 7" key="1">
    <citation type="submission" date="2020-08" db="EMBL/GenBank/DDBJ databases">
        <title>Exploring microbial biodiversity for novel pathways involved in the catabolism of aromatic compounds derived from lignin.</title>
        <authorList>
            <person name="Elkins J."/>
        </authorList>
    </citation>
    <scope>NUCLEOTIDE SEQUENCE [LARGE SCALE GENOMIC DNA]</scope>
    <source>
        <strain evidence="6 7">B1D3A</strain>
    </source>
</reference>
<dbReference type="Pfam" id="PF00532">
    <property type="entry name" value="Peripla_BP_1"/>
    <property type="match status" value="1"/>
</dbReference>
<feature type="domain" description="HTH lacI-type" evidence="5">
    <location>
        <begin position="10"/>
        <end position="64"/>
    </location>
</feature>
<feature type="compositionally biased region" description="Low complexity" evidence="4">
    <location>
        <begin position="391"/>
        <end position="401"/>
    </location>
</feature>
<dbReference type="InterPro" id="IPR000843">
    <property type="entry name" value="HTH_LacI"/>
</dbReference>
<dbReference type="SMART" id="SM00354">
    <property type="entry name" value="HTH_LACI"/>
    <property type="match status" value="1"/>
</dbReference>
<evidence type="ECO:0000256" key="3">
    <source>
        <dbReference type="ARBA" id="ARBA00023163"/>
    </source>
</evidence>
<organism evidence="6 7">
    <name type="scientific">Sphingobium lignivorans</name>
    <dbReference type="NCBI Taxonomy" id="2735886"/>
    <lineage>
        <taxon>Bacteria</taxon>
        <taxon>Pseudomonadati</taxon>
        <taxon>Pseudomonadota</taxon>
        <taxon>Alphaproteobacteria</taxon>
        <taxon>Sphingomonadales</taxon>
        <taxon>Sphingomonadaceae</taxon>
        <taxon>Sphingobium</taxon>
    </lineage>
</organism>
<comment type="caution">
    <text evidence="6">The sequence shown here is derived from an EMBL/GenBank/DDBJ whole genome shotgun (WGS) entry which is preliminary data.</text>
</comment>
<dbReference type="Gene3D" id="1.10.260.40">
    <property type="entry name" value="lambda repressor-like DNA-binding domains"/>
    <property type="match status" value="1"/>
</dbReference>
<sequence length="414" mass="45703">MTAVKPKQIRTIYDLAELAGVSAATVSRALAAKTVVSNETAERIRKLAQQHGFQPSALARNLRTRRSGAIGVVIPLGHERAQHISDPFFMTMIGCLADELTERDFDLVLSRVIPDKPNWLETMIAKARVDGFIIIGQSDQSAVLDAAARTYLPMVAWGAFTRGQVHCSVGTDNFLGGRMATEHLIARGSRNIVFLGNTQAIEIAQRLEGAKAAVRAGRRAGRAGGSHHPPRQRIERRRYRGLSGQRRAHAGRHFRSLRHDRADRHPDPRVARHVGARRRAGRRLRRSADCPQHRPAAHHHPAGYPDRRGADDRLPVPPHRRQADRLDRPQPRTGRPRDELSAHGDVRHCIRKTHYMRAKFALQSISLSVYQPLGSMQGSPECRKACGSGTPSSGAALPLPARLSSLSDRGIDLA</sequence>
<dbReference type="Proteomes" id="UP001138540">
    <property type="component" value="Unassembled WGS sequence"/>
</dbReference>
<name>A0ABR6NE70_9SPHN</name>
<dbReference type="GO" id="GO:0003677">
    <property type="term" value="F:DNA binding"/>
    <property type="evidence" value="ECO:0007669"/>
    <property type="project" value="UniProtKB-KW"/>
</dbReference>
<dbReference type="Gene3D" id="3.40.50.2300">
    <property type="match status" value="1"/>
</dbReference>
<keyword evidence="1" id="KW-0805">Transcription regulation</keyword>
<dbReference type="CDD" id="cd01392">
    <property type="entry name" value="HTH_LacI"/>
    <property type="match status" value="1"/>
</dbReference>
<protein>
    <submittedName>
        <fullName evidence="6">DNA-binding LacI/PurR family transcriptional regulator</fullName>
    </submittedName>
</protein>
<dbReference type="InterPro" id="IPR028082">
    <property type="entry name" value="Peripla_BP_I"/>
</dbReference>
<gene>
    <name evidence="6" type="ORF">HNP60_000792</name>
</gene>
<evidence type="ECO:0000313" key="6">
    <source>
        <dbReference type="EMBL" id="MBB5984818.1"/>
    </source>
</evidence>
<feature type="compositionally biased region" description="Basic residues" evidence="4">
    <location>
        <begin position="228"/>
        <end position="256"/>
    </location>
</feature>
<feature type="compositionally biased region" description="Basic residues" evidence="4">
    <location>
        <begin position="271"/>
        <end position="285"/>
    </location>
</feature>
<evidence type="ECO:0000313" key="7">
    <source>
        <dbReference type="Proteomes" id="UP001138540"/>
    </source>
</evidence>
<feature type="region of interest" description="Disordered" evidence="4">
    <location>
        <begin position="377"/>
        <end position="401"/>
    </location>
</feature>
<feature type="region of interest" description="Disordered" evidence="4">
    <location>
        <begin position="215"/>
        <end position="343"/>
    </location>
</feature>
<proteinExistence type="predicted"/>
<dbReference type="SUPFAM" id="SSF53822">
    <property type="entry name" value="Periplasmic binding protein-like I"/>
    <property type="match status" value="1"/>
</dbReference>
<keyword evidence="7" id="KW-1185">Reference proteome</keyword>
<accession>A0ABR6NE70</accession>
<dbReference type="InterPro" id="IPR001761">
    <property type="entry name" value="Peripla_BP/Lac1_sug-bd_dom"/>
</dbReference>
<evidence type="ECO:0000256" key="4">
    <source>
        <dbReference type="SAM" id="MobiDB-lite"/>
    </source>
</evidence>
<dbReference type="PANTHER" id="PTHR30146:SF120">
    <property type="entry name" value="ALANINE RACEMASE"/>
    <property type="match status" value="1"/>
</dbReference>
<dbReference type="PANTHER" id="PTHR30146">
    <property type="entry name" value="LACI-RELATED TRANSCRIPTIONAL REPRESSOR"/>
    <property type="match status" value="1"/>
</dbReference>
<dbReference type="SUPFAM" id="SSF47413">
    <property type="entry name" value="lambda repressor-like DNA-binding domains"/>
    <property type="match status" value="1"/>
</dbReference>
<evidence type="ECO:0000256" key="1">
    <source>
        <dbReference type="ARBA" id="ARBA00023015"/>
    </source>
</evidence>
<dbReference type="Pfam" id="PF00356">
    <property type="entry name" value="LacI"/>
    <property type="match status" value="1"/>
</dbReference>
<feature type="compositionally biased region" description="Basic and acidic residues" evidence="4">
    <location>
        <begin position="321"/>
        <end position="343"/>
    </location>
</feature>
<keyword evidence="3" id="KW-0804">Transcription</keyword>